<protein>
    <recommendedName>
        <fullName evidence="9">Periplasmic chaperone PpiD</fullName>
    </recommendedName>
    <alternativeName>
        <fullName evidence="10">Periplasmic folding chaperone</fullName>
    </alternativeName>
</protein>
<evidence type="ECO:0000256" key="8">
    <source>
        <dbReference type="ARBA" id="ARBA00038408"/>
    </source>
</evidence>
<dbReference type="Pfam" id="PF13145">
    <property type="entry name" value="Rotamase_2"/>
    <property type="match status" value="1"/>
</dbReference>
<evidence type="ECO:0000256" key="3">
    <source>
        <dbReference type="ARBA" id="ARBA00022519"/>
    </source>
</evidence>
<gene>
    <name evidence="14" type="primary">ppiD</name>
    <name evidence="14" type="ORF">GCM10010960_12600</name>
</gene>
<keyword evidence="6 12" id="KW-0472">Membrane</keyword>
<dbReference type="SUPFAM" id="SSF54534">
    <property type="entry name" value="FKBP-like"/>
    <property type="match status" value="1"/>
</dbReference>
<comment type="similarity">
    <text evidence="8">Belongs to the PpiD chaperone family.</text>
</comment>
<dbReference type="Pfam" id="PF13624">
    <property type="entry name" value="SurA_N_3"/>
    <property type="match status" value="1"/>
</dbReference>
<feature type="domain" description="PpiC" evidence="13">
    <location>
        <begin position="274"/>
        <end position="376"/>
    </location>
</feature>
<keyword evidence="2" id="KW-1003">Cell membrane</keyword>
<dbReference type="AlphaFoldDB" id="A0A917CL60"/>
<evidence type="ECO:0000256" key="6">
    <source>
        <dbReference type="ARBA" id="ARBA00023136"/>
    </source>
</evidence>
<evidence type="ECO:0000256" key="4">
    <source>
        <dbReference type="ARBA" id="ARBA00022692"/>
    </source>
</evidence>
<keyword evidence="15" id="KW-1185">Reference proteome</keyword>
<evidence type="ECO:0000256" key="2">
    <source>
        <dbReference type="ARBA" id="ARBA00022475"/>
    </source>
</evidence>
<keyword evidence="11 14" id="KW-0413">Isomerase</keyword>
<keyword evidence="5 12" id="KW-1133">Transmembrane helix</keyword>
<dbReference type="PANTHER" id="PTHR47529:SF1">
    <property type="entry name" value="PERIPLASMIC CHAPERONE PPID"/>
    <property type="match status" value="1"/>
</dbReference>
<organism evidence="14 15">
    <name type="scientific">Arenimonas maotaiensis</name>
    <dbReference type="NCBI Taxonomy" id="1446479"/>
    <lineage>
        <taxon>Bacteria</taxon>
        <taxon>Pseudomonadati</taxon>
        <taxon>Pseudomonadota</taxon>
        <taxon>Gammaproteobacteria</taxon>
        <taxon>Lysobacterales</taxon>
        <taxon>Lysobacteraceae</taxon>
        <taxon>Arenimonas</taxon>
    </lineage>
</organism>
<dbReference type="PANTHER" id="PTHR47529">
    <property type="entry name" value="PEPTIDYL-PROLYL CIS-TRANS ISOMERASE D"/>
    <property type="match status" value="1"/>
</dbReference>
<evidence type="ECO:0000256" key="5">
    <source>
        <dbReference type="ARBA" id="ARBA00022989"/>
    </source>
</evidence>
<dbReference type="Gene3D" id="3.10.50.40">
    <property type="match status" value="1"/>
</dbReference>
<evidence type="ECO:0000256" key="1">
    <source>
        <dbReference type="ARBA" id="ARBA00004382"/>
    </source>
</evidence>
<evidence type="ECO:0000259" key="13">
    <source>
        <dbReference type="PROSITE" id="PS50198"/>
    </source>
</evidence>
<evidence type="ECO:0000256" key="9">
    <source>
        <dbReference type="ARBA" id="ARBA00040743"/>
    </source>
</evidence>
<evidence type="ECO:0000313" key="14">
    <source>
        <dbReference type="EMBL" id="GGF92176.1"/>
    </source>
</evidence>
<reference evidence="14" key="1">
    <citation type="journal article" date="2014" name="Int. J. Syst. Evol. Microbiol.">
        <title>Complete genome sequence of Corynebacterium casei LMG S-19264T (=DSM 44701T), isolated from a smear-ripened cheese.</title>
        <authorList>
            <consortium name="US DOE Joint Genome Institute (JGI-PGF)"/>
            <person name="Walter F."/>
            <person name="Albersmeier A."/>
            <person name="Kalinowski J."/>
            <person name="Ruckert C."/>
        </authorList>
    </citation>
    <scope>NUCLEOTIDE SEQUENCE</scope>
    <source>
        <strain evidence="14">CGMCC 1.12726</strain>
    </source>
</reference>
<keyword evidence="3" id="KW-0997">Cell inner membrane</keyword>
<reference evidence="14" key="2">
    <citation type="submission" date="2020-09" db="EMBL/GenBank/DDBJ databases">
        <authorList>
            <person name="Sun Q."/>
            <person name="Zhou Y."/>
        </authorList>
    </citation>
    <scope>NUCLEOTIDE SEQUENCE</scope>
    <source>
        <strain evidence="14">CGMCC 1.12726</strain>
    </source>
</reference>
<comment type="subcellular location">
    <subcellularLocation>
        <location evidence="1">Cell inner membrane</location>
        <topology evidence="1">Single-pass type II membrane protein</topology>
        <orientation evidence="1">Periplasmic side</orientation>
    </subcellularLocation>
</comment>
<evidence type="ECO:0000256" key="10">
    <source>
        <dbReference type="ARBA" id="ARBA00042775"/>
    </source>
</evidence>
<dbReference type="GO" id="GO:0003755">
    <property type="term" value="F:peptidyl-prolyl cis-trans isomerase activity"/>
    <property type="evidence" value="ECO:0007669"/>
    <property type="project" value="UniProtKB-KW"/>
</dbReference>
<evidence type="ECO:0000256" key="12">
    <source>
        <dbReference type="SAM" id="Phobius"/>
    </source>
</evidence>
<dbReference type="SUPFAM" id="SSF109998">
    <property type="entry name" value="Triger factor/SurA peptide-binding domain-like"/>
    <property type="match status" value="1"/>
</dbReference>
<accession>A0A917CL60</accession>
<proteinExistence type="inferred from homology"/>
<dbReference type="Gene3D" id="1.10.4030.10">
    <property type="entry name" value="Porin chaperone SurA, peptide-binding domain"/>
    <property type="match status" value="1"/>
</dbReference>
<keyword evidence="7" id="KW-0143">Chaperone</keyword>
<comment type="caution">
    <text evidence="14">The sequence shown here is derived from an EMBL/GenBank/DDBJ whole genome shotgun (WGS) entry which is preliminary data.</text>
</comment>
<dbReference type="PROSITE" id="PS50198">
    <property type="entry name" value="PPIC_PPIASE_2"/>
    <property type="match status" value="1"/>
</dbReference>
<evidence type="ECO:0000256" key="11">
    <source>
        <dbReference type="PROSITE-ProRule" id="PRU00278"/>
    </source>
</evidence>
<dbReference type="GO" id="GO:0005886">
    <property type="term" value="C:plasma membrane"/>
    <property type="evidence" value="ECO:0007669"/>
    <property type="project" value="UniProtKB-SubCell"/>
</dbReference>
<keyword evidence="4 12" id="KW-0812">Transmembrane</keyword>
<keyword evidence="11" id="KW-0697">Rotamase</keyword>
<dbReference type="InterPro" id="IPR046357">
    <property type="entry name" value="PPIase_dom_sf"/>
</dbReference>
<evidence type="ECO:0000256" key="7">
    <source>
        <dbReference type="ARBA" id="ARBA00023186"/>
    </source>
</evidence>
<dbReference type="Proteomes" id="UP000632858">
    <property type="component" value="Unassembled WGS sequence"/>
</dbReference>
<name>A0A917CL60_9GAMM</name>
<evidence type="ECO:0000313" key="15">
    <source>
        <dbReference type="Proteomes" id="UP000632858"/>
    </source>
</evidence>
<dbReference type="EMBL" id="BMFO01000002">
    <property type="protein sequence ID" value="GGF92176.1"/>
    <property type="molecule type" value="Genomic_DNA"/>
</dbReference>
<dbReference type="InterPro" id="IPR000297">
    <property type="entry name" value="PPIase_PpiC"/>
</dbReference>
<feature type="transmembrane region" description="Helical" evidence="12">
    <location>
        <begin position="12"/>
        <end position="30"/>
    </location>
</feature>
<dbReference type="InterPro" id="IPR027304">
    <property type="entry name" value="Trigger_fact/SurA_dom_sf"/>
</dbReference>
<dbReference type="RefSeq" id="WP_188448941.1">
    <property type="nucleotide sequence ID" value="NZ_BMFO01000002.1"/>
</dbReference>
<dbReference type="InterPro" id="IPR052029">
    <property type="entry name" value="PpiD_chaperone"/>
</dbReference>
<sequence length="647" mass="70184">MLQKIRDKSSGWIAKLVLFLVILVMALFGLEQYLAPKVENYAAKVVSPGKLLGFGEQSVEVSVDEFRQRFDQVRQQERARQGEAFDAAAFESPQNKRRILDQLVDEAVMQLGAERAGVRISDAMVREAILSIDAFKVDGKFDAARYQLALQQQGYTTAGFEALVRRDLLTRFMVSEYIAGGLAGEAEAEALIALQEEKRDLNYVEIPLPALDPNATDAELAAWYNSHKSDYRTPETATIEYVELDGSAAAADIAVDETVLSQRYEERKAQFGTPEQRVGSHILVAVPQGASAAADAAAKAKAQTLAKQAQALPNRFAELAKASDDIATSASGGDLGPIEKGIYGDAFDKAFFALKPGQVSEPVRLPDGWHVLYYRELIAGTVKPFEDVRAEIEAAYLESERERAFNELAGKMVNAVSENATSLEPAAKAVGKTVLRSQPFTRTGGDGIAALEPVRKAAFAEEVLTERRVSDLVEIAPNQVVLLRVVEHKPEAVLPLAEVKDAVRQAFVRDRAMKAAEAQAKALLARLNKGETLAVIAASLSRPVVPALGVGRQPPVPQLAPVVKEAFRLARPVDGKPGGGGIVLTPGGGYLLMQLVAVNRPDTAQLDPALKASAARNLGQLRGDQQALEYVKRLRKDFQIKIAEDRL</sequence>